<organism evidence="2">
    <name type="scientific">Homo sapiens</name>
    <name type="common">Human</name>
    <dbReference type="NCBI Taxonomy" id="9606"/>
    <lineage>
        <taxon>Eukaryota</taxon>
        <taxon>Metazoa</taxon>
        <taxon>Chordata</taxon>
        <taxon>Craniata</taxon>
        <taxon>Vertebrata</taxon>
        <taxon>Euteleostomi</taxon>
        <taxon>Mammalia</taxon>
        <taxon>Eutheria</taxon>
        <taxon>Euarchontoglires</taxon>
        <taxon>Primates</taxon>
        <taxon>Haplorrhini</taxon>
        <taxon>Catarrhini</taxon>
        <taxon>Hominidae</taxon>
        <taxon>Homo</taxon>
    </lineage>
</organism>
<dbReference type="EMBL" id="HF548048">
    <property type="protein sequence ID" value="CCO13759.1"/>
    <property type="molecule type" value="Genomic_DNA"/>
</dbReference>
<protein>
    <submittedName>
        <fullName evidence="2">Alternative protein KIF1C</fullName>
    </submittedName>
</protein>
<reference evidence="2" key="1">
    <citation type="submission" date="2012-10" db="EMBL/GenBank/DDBJ databases">
        <title>Direct identification of alternative open reading frame translation products in human.</title>
        <authorList>
            <person name="Vanderperre B."/>
            <person name="Lucier J.-F."/>
            <person name="Motard J."/>
            <person name="Tremblay G."/>
            <person name="Vanderperre S."/>
            <person name="Wisztorski M."/>
            <person name="Salzet M."/>
            <person name="Boisvert F.-M."/>
            <person name="Roucou X."/>
        </authorList>
    </citation>
    <scope>NUCLEOTIDE SEQUENCE</scope>
</reference>
<feature type="compositionally biased region" description="Low complexity" evidence="1">
    <location>
        <begin position="7"/>
        <end position="25"/>
    </location>
</feature>
<sequence length="54" mass="5751">MRPAAVPMPSLPSSSHSAAMTSSRGWTRRRSVRSVWWTLLGVSEPTPQGPGACA</sequence>
<dbReference type="OrthoDB" id="3176171at2759"/>
<proteinExistence type="predicted"/>
<feature type="region of interest" description="Disordered" evidence="1">
    <location>
        <begin position="1"/>
        <end position="29"/>
    </location>
</feature>
<dbReference type="AlphaFoldDB" id="L0R5B7"/>
<dbReference type="ChiTaRS" id="KIF1C">
    <property type="organism name" value="human"/>
</dbReference>
<gene>
    <name evidence="2" type="primary">KIF1C</name>
</gene>
<evidence type="ECO:0000313" key="2">
    <source>
        <dbReference type="EMBL" id="CCO13759.1"/>
    </source>
</evidence>
<accession>L0R5B7</accession>
<name>L0R5B7_HUMAN</name>
<evidence type="ECO:0000256" key="1">
    <source>
        <dbReference type="SAM" id="MobiDB-lite"/>
    </source>
</evidence>